<reference evidence="1 2" key="1">
    <citation type="journal article" date="2019" name="Nat. Ecol. Evol.">
        <title>Megaphylogeny resolves global patterns of mushroom evolution.</title>
        <authorList>
            <person name="Varga T."/>
            <person name="Krizsan K."/>
            <person name="Foldi C."/>
            <person name="Dima B."/>
            <person name="Sanchez-Garcia M."/>
            <person name="Sanchez-Ramirez S."/>
            <person name="Szollosi G.J."/>
            <person name="Szarkandi J.G."/>
            <person name="Papp V."/>
            <person name="Albert L."/>
            <person name="Andreopoulos W."/>
            <person name="Angelini C."/>
            <person name="Antonin V."/>
            <person name="Barry K.W."/>
            <person name="Bougher N.L."/>
            <person name="Buchanan P."/>
            <person name="Buyck B."/>
            <person name="Bense V."/>
            <person name="Catcheside P."/>
            <person name="Chovatia M."/>
            <person name="Cooper J."/>
            <person name="Damon W."/>
            <person name="Desjardin D."/>
            <person name="Finy P."/>
            <person name="Geml J."/>
            <person name="Haridas S."/>
            <person name="Hughes K."/>
            <person name="Justo A."/>
            <person name="Karasinski D."/>
            <person name="Kautmanova I."/>
            <person name="Kiss B."/>
            <person name="Kocsube S."/>
            <person name="Kotiranta H."/>
            <person name="LaButti K.M."/>
            <person name="Lechner B.E."/>
            <person name="Liimatainen K."/>
            <person name="Lipzen A."/>
            <person name="Lukacs Z."/>
            <person name="Mihaltcheva S."/>
            <person name="Morgado L.N."/>
            <person name="Niskanen T."/>
            <person name="Noordeloos M.E."/>
            <person name="Ohm R.A."/>
            <person name="Ortiz-Santana B."/>
            <person name="Ovrebo C."/>
            <person name="Racz N."/>
            <person name="Riley R."/>
            <person name="Savchenko A."/>
            <person name="Shiryaev A."/>
            <person name="Soop K."/>
            <person name="Spirin V."/>
            <person name="Szebenyi C."/>
            <person name="Tomsovsky M."/>
            <person name="Tulloss R.E."/>
            <person name="Uehling J."/>
            <person name="Grigoriev I.V."/>
            <person name="Vagvolgyi C."/>
            <person name="Papp T."/>
            <person name="Martin F.M."/>
            <person name="Miettinen O."/>
            <person name="Hibbett D.S."/>
            <person name="Nagy L.G."/>
        </authorList>
    </citation>
    <scope>NUCLEOTIDE SEQUENCE [LARGE SCALE GENOMIC DNA]</scope>
    <source>
        <strain evidence="1 2">NL-1719</strain>
    </source>
</reference>
<evidence type="ECO:0000313" key="2">
    <source>
        <dbReference type="Proteomes" id="UP000308600"/>
    </source>
</evidence>
<keyword evidence="2" id="KW-1185">Reference proteome</keyword>
<gene>
    <name evidence="1" type="ORF">BDN72DRAFT_845384</name>
</gene>
<accession>A0ACD3AIV1</accession>
<proteinExistence type="predicted"/>
<dbReference type="Proteomes" id="UP000308600">
    <property type="component" value="Unassembled WGS sequence"/>
</dbReference>
<protein>
    <submittedName>
        <fullName evidence="1">Uncharacterized protein</fullName>
    </submittedName>
</protein>
<name>A0ACD3AIV1_9AGAR</name>
<dbReference type="EMBL" id="ML208432">
    <property type="protein sequence ID" value="TFK65574.1"/>
    <property type="molecule type" value="Genomic_DNA"/>
</dbReference>
<evidence type="ECO:0000313" key="1">
    <source>
        <dbReference type="EMBL" id="TFK65574.1"/>
    </source>
</evidence>
<sequence length="100" mass="10864">MSHPSRLGYNWQHTPPPPPPRPPRAAGRIPAAYPPHGPTEAEGAGERFLNRYFCKATLPIAIILAIIMLLVFYFTGGFKLPPKSGTRAGLQTVNNVTTSV</sequence>
<feature type="non-terminal residue" evidence="1">
    <location>
        <position position="100"/>
    </location>
</feature>
<organism evidence="1 2">
    <name type="scientific">Pluteus cervinus</name>
    <dbReference type="NCBI Taxonomy" id="181527"/>
    <lineage>
        <taxon>Eukaryota</taxon>
        <taxon>Fungi</taxon>
        <taxon>Dikarya</taxon>
        <taxon>Basidiomycota</taxon>
        <taxon>Agaricomycotina</taxon>
        <taxon>Agaricomycetes</taxon>
        <taxon>Agaricomycetidae</taxon>
        <taxon>Agaricales</taxon>
        <taxon>Pluteineae</taxon>
        <taxon>Pluteaceae</taxon>
        <taxon>Pluteus</taxon>
    </lineage>
</organism>